<keyword evidence="1" id="KW-1015">Disulfide bond</keyword>
<dbReference type="PROSITE" id="PS51257">
    <property type="entry name" value="PROKAR_LIPOPROTEIN"/>
    <property type="match status" value="1"/>
</dbReference>
<comment type="function">
    <text evidence="1">Essential component of the Rcs signaling system, which controls transcription of numerous genes. Plays a role in signal transduction from the cell surface to the histidine kinase RcsC. May detect outer membrane defects.</text>
</comment>
<dbReference type="NCBIfam" id="NF008048">
    <property type="entry name" value="PRK10781.1"/>
    <property type="match status" value="1"/>
</dbReference>
<keyword evidence="1" id="KW-0998">Cell outer membrane</keyword>
<evidence type="ECO:0000313" key="3">
    <source>
        <dbReference type="Proteomes" id="UP000242515"/>
    </source>
</evidence>
<keyword evidence="3" id="KW-1185">Reference proteome</keyword>
<feature type="disulfide bond" evidence="1">
    <location>
        <begin position="110"/>
        <end position="125"/>
    </location>
</feature>
<proteinExistence type="inferred from homology"/>
<comment type="subcellular location">
    <subcellularLocation>
        <location evidence="1">Cell outer membrane</location>
        <topology evidence="1">Lipid-anchor</topology>
        <orientation evidence="1">Periplasmic side</orientation>
    </subcellularLocation>
</comment>
<organism evidence="2 3">
    <name type="scientific">Rosenbergiella nectarea</name>
    <dbReference type="NCBI Taxonomy" id="988801"/>
    <lineage>
        <taxon>Bacteria</taxon>
        <taxon>Pseudomonadati</taxon>
        <taxon>Pseudomonadota</taxon>
        <taxon>Gammaproteobacteria</taxon>
        <taxon>Enterobacterales</taxon>
        <taxon>Erwiniaceae</taxon>
        <taxon>Rosenbergiella</taxon>
    </lineage>
</organism>
<reference evidence="3" key="1">
    <citation type="submission" date="2016-10" db="EMBL/GenBank/DDBJ databases">
        <authorList>
            <person name="Varghese N."/>
            <person name="Submissions S."/>
        </authorList>
    </citation>
    <scope>NUCLEOTIDE SEQUENCE [LARGE SCALE GENOMIC DNA]</scope>
    <source>
        <strain evidence="3">8N4</strain>
    </source>
</reference>
<accession>A0A1H9E818</accession>
<dbReference type="RefSeq" id="WP_092672380.1">
    <property type="nucleotide sequence ID" value="NZ_FOGC01000001.1"/>
</dbReference>
<dbReference type="EMBL" id="FOGC01000001">
    <property type="protein sequence ID" value="SEQ21831.1"/>
    <property type="molecule type" value="Genomic_DNA"/>
</dbReference>
<dbReference type="AlphaFoldDB" id="A0A1H9E818"/>
<dbReference type="Pfam" id="PF16358">
    <property type="entry name" value="RcsF"/>
    <property type="match status" value="1"/>
</dbReference>
<dbReference type="GO" id="GO:0035556">
    <property type="term" value="P:intracellular signal transduction"/>
    <property type="evidence" value="ECO:0007669"/>
    <property type="project" value="InterPro"/>
</dbReference>
<dbReference type="GO" id="GO:0031241">
    <property type="term" value="C:periplasmic side of cell outer membrane"/>
    <property type="evidence" value="ECO:0007669"/>
    <property type="project" value="UniProtKB-UniRule"/>
</dbReference>
<dbReference type="STRING" id="988801.SAMN05216522_101565"/>
<dbReference type="HAMAP" id="MF_00976">
    <property type="entry name" value="RcsF"/>
    <property type="match status" value="1"/>
</dbReference>
<gene>
    <name evidence="1" type="primary">rcsF</name>
    <name evidence="2" type="ORF">SAMN05216522_101565</name>
</gene>
<name>A0A1H9E818_9GAMM</name>
<dbReference type="Proteomes" id="UP000242515">
    <property type="component" value="Unassembled WGS sequence"/>
</dbReference>
<protein>
    <recommendedName>
        <fullName evidence="1">Outer membrane lipoprotein RcsF</fullName>
    </recommendedName>
</protein>
<dbReference type="InterPro" id="IPR030852">
    <property type="entry name" value="RcsF"/>
</dbReference>
<sequence>MRFSLLPLCMVIVGLAGCTTQYKPVEPFPEKPQAQHQEKVRKPVHRATPVQIYTNPADLINKPFRDLGEVSGEDCQTNAQSSPPNLNTARKRMQVKASSLKANAVLVHQCEVISTNSGCYREAVCQGSALKVTQ</sequence>
<evidence type="ECO:0000256" key="1">
    <source>
        <dbReference type="HAMAP-Rule" id="MF_00976"/>
    </source>
</evidence>
<keyword evidence="1" id="KW-0472">Membrane</keyword>
<dbReference type="OrthoDB" id="6505467at2"/>
<evidence type="ECO:0000313" key="2">
    <source>
        <dbReference type="EMBL" id="SEQ21831.1"/>
    </source>
</evidence>
<dbReference type="Gene3D" id="3.30.110.70">
    <property type="entry name" value="Hypothetical protein apc22750. Chain B"/>
    <property type="match status" value="1"/>
</dbReference>
<comment type="similarity">
    <text evidence="1">Belongs to the RcsF family.</text>
</comment>
<feature type="disulfide bond" evidence="1">
    <location>
        <begin position="75"/>
        <end position="119"/>
    </location>
</feature>